<dbReference type="EMBL" id="LGUG01000004">
    <property type="protein sequence ID" value="KON95906.1"/>
    <property type="molecule type" value="Genomic_DNA"/>
</dbReference>
<dbReference type="AlphaFoldDB" id="A0A0M0H2H3"/>
<name>A0A0M0H2H3_ANEMI</name>
<protein>
    <submittedName>
        <fullName evidence="1">Uncharacterized protein</fullName>
    </submittedName>
</protein>
<gene>
    <name evidence="1" type="ORF">AF333_10855</name>
</gene>
<proteinExistence type="predicted"/>
<keyword evidence="2" id="KW-1185">Reference proteome</keyword>
<evidence type="ECO:0000313" key="2">
    <source>
        <dbReference type="Proteomes" id="UP000037269"/>
    </source>
</evidence>
<dbReference type="Proteomes" id="UP000037269">
    <property type="component" value="Unassembled WGS sequence"/>
</dbReference>
<organism evidence="1 2">
    <name type="scientific">Aneurinibacillus migulanus</name>
    <name type="common">Bacillus migulanus</name>
    <dbReference type="NCBI Taxonomy" id="47500"/>
    <lineage>
        <taxon>Bacteria</taxon>
        <taxon>Bacillati</taxon>
        <taxon>Bacillota</taxon>
        <taxon>Bacilli</taxon>
        <taxon>Bacillales</taxon>
        <taxon>Paenibacillaceae</taxon>
        <taxon>Aneurinibacillus group</taxon>
        <taxon>Aneurinibacillus</taxon>
    </lineage>
</organism>
<accession>A0A0M0H2H3</accession>
<reference evidence="1 2" key="1">
    <citation type="submission" date="2015-07" db="EMBL/GenBank/DDBJ databases">
        <title>Fjat-14205 dsm 2895.</title>
        <authorList>
            <person name="Liu B."/>
            <person name="Wang J."/>
            <person name="Zhu Y."/>
            <person name="Liu G."/>
            <person name="Chen Q."/>
            <person name="Chen Z."/>
            <person name="Lan J."/>
            <person name="Che J."/>
            <person name="Ge C."/>
            <person name="Shi H."/>
            <person name="Pan Z."/>
            <person name="Liu X."/>
        </authorList>
    </citation>
    <scope>NUCLEOTIDE SEQUENCE [LARGE SCALE GENOMIC DNA]</scope>
    <source>
        <strain evidence="1 2">DSM 2895</strain>
    </source>
</reference>
<comment type="caution">
    <text evidence="1">The sequence shown here is derived from an EMBL/GenBank/DDBJ whole genome shotgun (WGS) entry which is preliminary data.</text>
</comment>
<sequence>MQKKLVIMKHYLLPYVNNLNCNNMNKIYFLDFDKIPLTSTKYMCYLFIVVLQNKGINNR</sequence>
<evidence type="ECO:0000313" key="1">
    <source>
        <dbReference type="EMBL" id="KON95906.1"/>
    </source>
</evidence>
<dbReference type="PATRIC" id="fig|47500.9.peg.3430"/>